<feature type="compositionally biased region" description="Polar residues" evidence="1">
    <location>
        <begin position="1"/>
        <end position="13"/>
    </location>
</feature>
<reference evidence="2" key="2">
    <citation type="submission" date="2016-10" db="EMBL/GenBank/DDBJ databases">
        <authorList>
            <person name="de Groot N.N."/>
        </authorList>
    </citation>
    <scope>NUCLEOTIDE SEQUENCE [LARGE SCALE GENOMIC DNA]</scope>
    <source>
        <strain evidence="2">ATCC 20501</strain>
    </source>
</reference>
<accession>A0A1H5WV44</accession>
<dbReference type="Proteomes" id="UP000236729">
    <property type="component" value="Unassembled WGS sequence"/>
</dbReference>
<protein>
    <submittedName>
        <fullName evidence="2">Uncharacterized protein</fullName>
    </submittedName>
</protein>
<evidence type="ECO:0000313" key="2">
    <source>
        <dbReference type="EMBL" id="SEG03110.1"/>
    </source>
</evidence>
<dbReference type="RefSeq" id="WP_177247629.1">
    <property type="nucleotide sequence ID" value="NZ_FNVB01000002.1"/>
</dbReference>
<name>A0A1H5WV44_9PSEU</name>
<keyword evidence="4" id="KW-1185">Reference proteome</keyword>
<dbReference type="EMBL" id="FOME01000006">
    <property type="protein sequence ID" value="SFD79776.1"/>
    <property type="molecule type" value="Genomic_DNA"/>
</dbReference>
<dbReference type="Proteomes" id="UP000199690">
    <property type="component" value="Unassembled WGS sequence"/>
</dbReference>
<feature type="compositionally biased region" description="Basic and acidic residues" evidence="1">
    <location>
        <begin position="17"/>
        <end position="33"/>
    </location>
</feature>
<evidence type="ECO:0000313" key="3">
    <source>
        <dbReference type="EMBL" id="SFD79776.1"/>
    </source>
</evidence>
<evidence type="ECO:0000313" key="5">
    <source>
        <dbReference type="Proteomes" id="UP000236729"/>
    </source>
</evidence>
<evidence type="ECO:0000256" key="1">
    <source>
        <dbReference type="SAM" id="MobiDB-lite"/>
    </source>
</evidence>
<evidence type="ECO:0000313" key="4">
    <source>
        <dbReference type="Proteomes" id="UP000199690"/>
    </source>
</evidence>
<accession>A0A1I1V9W1</accession>
<reference evidence="4 5" key="1">
    <citation type="submission" date="2016-10" db="EMBL/GenBank/DDBJ databases">
        <authorList>
            <person name="Varghese N."/>
            <person name="Submissions S."/>
        </authorList>
    </citation>
    <scope>NUCLEOTIDE SEQUENCE [LARGE SCALE GENOMIC DNA]</scope>
    <source>
        <strain evidence="5">ATCC 20501</strain>
        <strain evidence="3 4">CGMCC 4.3529</strain>
    </source>
</reference>
<gene>
    <name evidence="2" type="ORF">SAMN02982929_01309</name>
    <name evidence="3" type="ORF">SAMN05216506_106285</name>
</gene>
<dbReference type="EMBL" id="FNVB01000002">
    <property type="protein sequence ID" value="SEG03110.1"/>
    <property type="molecule type" value="Genomic_DNA"/>
</dbReference>
<dbReference type="AlphaFoldDB" id="A0A1H5WV44"/>
<organism evidence="2 5">
    <name type="scientific">Saccharopolyspora kobensis</name>
    <dbReference type="NCBI Taxonomy" id="146035"/>
    <lineage>
        <taxon>Bacteria</taxon>
        <taxon>Bacillati</taxon>
        <taxon>Actinomycetota</taxon>
        <taxon>Actinomycetes</taxon>
        <taxon>Pseudonocardiales</taxon>
        <taxon>Pseudonocardiaceae</taxon>
        <taxon>Saccharopolyspora</taxon>
    </lineage>
</organism>
<proteinExistence type="predicted"/>
<feature type="region of interest" description="Disordered" evidence="1">
    <location>
        <begin position="1"/>
        <end position="48"/>
    </location>
</feature>
<sequence length="48" mass="5673">MTLSDPRTAQQRFDSFLPDHDELHLPSQDRTEPDFDDLDESHLIRGYD</sequence>